<reference evidence="7" key="2">
    <citation type="submission" date="2023-08" db="EMBL/GenBank/DDBJ databases">
        <authorList>
            <person name="Luo J."/>
        </authorList>
    </citation>
    <scope>NUCLEOTIDE SEQUENCE</scope>
    <source>
        <strain evidence="7">DSM 25064</strain>
    </source>
</reference>
<keyword evidence="3 5" id="KW-1133">Transmembrane helix</keyword>
<proteinExistence type="predicted"/>
<name>A0AAW8AVS5_9GAMM</name>
<feature type="transmembrane region" description="Helical" evidence="5">
    <location>
        <begin position="202"/>
        <end position="220"/>
    </location>
</feature>
<evidence type="ECO:0000256" key="5">
    <source>
        <dbReference type="SAM" id="Phobius"/>
    </source>
</evidence>
<evidence type="ECO:0000313" key="7">
    <source>
        <dbReference type="EMBL" id="MDP1519381.1"/>
    </source>
</evidence>
<evidence type="ECO:0000313" key="8">
    <source>
        <dbReference type="Proteomes" id="UP001178354"/>
    </source>
</evidence>
<evidence type="ECO:0000259" key="6">
    <source>
        <dbReference type="Pfam" id="PF00892"/>
    </source>
</evidence>
<evidence type="ECO:0000256" key="3">
    <source>
        <dbReference type="ARBA" id="ARBA00022989"/>
    </source>
</evidence>
<feature type="transmembrane region" description="Helical" evidence="5">
    <location>
        <begin position="121"/>
        <end position="138"/>
    </location>
</feature>
<dbReference type="EMBL" id="JAUUUU010000001">
    <property type="protein sequence ID" value="MDP1519381.1"/>
    <property type="molecule type" value="Genomic_DNA"/>
</dbReference>
<feature type="transmembrane region" description="Helical" evidence="5">
    <location>
        <begin position="174"/>
        <end position="196"/>
    </location>
</feature>
<evidence type="ECO:0000256" key="1">
    <source>
        <dbReference type="ARBA" id="ARBA00004141"/>
    </source>
</evidence>
<accession>A0AAW8AVS5</accession>
<comment type="caution">
    <text evidence="7">The sequence shown here is derived from an EMBL/GenBank/DDBJ whole genome shotgun (WGS) entry which is preliminary data.</text>
</comment>
<dbReference type="RefSeq" id="WP_305168898.1">
    <property type="nucleotide sequence ID" value="NZ_JAUUUU010000001.1"/>
</dbReference>
<feature type="transmembrane region" description="Helical" evidence="5">
    <location>
        <begin position="232"/>
        <end position="251"/>
    </location>
</feature>
<evidence type="ECO:0000256" key="2">
    <source>
        <dbReference type="ARBA" id="ARBA00022692"/>
    </source>
</evidence>
<keyword evidence="4 5" id="KW-0472">Membrane</keyword>
<feature type="domain" description="EamA" evidence="6">
    <location>
        <begin position="146"/>
        <end position="273"/>
    </location>
</feature>
<dbReference type="SUPFAM" id="SSF103481">
    <property type="entry name" value="Multidrug resistance efflux transporter EmrE"/>
    <property type="match status" value="2"/>
</dbReference>
<sequence>MGVVLWMLGALLSLSLMAVGARELAGEINTFQTLFIRSVIGLLIISALIARVGGRSLFATSRPGMHIIRNLFHFGGQYGWFVGIGLLPLAEVFALEFTVPFWVALIAALCLGERLTIRKSLAIALGVAGVLVILRPGVEILEPASLIVLAAALSFSCAYVGTKSLAHTEDPLTVLFYMCLVQMPVSLVLALPHWQLPEEPRLWFWLVIVGVTALSAHFCITNAMKRAEAGIVVTLDFLRLPLIGLVGIVFYQEPFEMALLAGALLMLGGNLINVYRPRYQRELLAVVRDKERDKDSH</sequence>
<dbReference type="InterPro" id="IPR037185">
    <property type="entry name" value="EmrE-like"/>
</dbReference>
<feature type="domain" description="EamA" evidence="6">
    <location>
        <begin position="4"/>
        <end position="134"/>
    </location>
</feature>
<dbReference type="AlphaFoldDB" id="A0AAW8AVS5"/>
<comment type="subcellular location">
    <subcellularLocation>
        <location evidence="1">Membrane</location>
        <topology evidence="1">Multi-pass membrane protein</topology>
    </subcellularLocation>
</comment>
<protein>
    <submittedName>
        <fullName evidence="7">DMT family transporter</fullName>
    </submittedName>
</protein>
<reference evidence="7" key="1">
    <citation type="journal article" date="2010" name="Int. J. Syst. Evol. Microbiol.">
        <title>Porticoccus litoralis gen. nov., sp. nov., a gammaproteobacterium isolated from the Yellow Sea.</title>
        <authorList>
            <person name="Oh H.M."/>
            <person name="Kim H."/>
            <person name="Kim K.M."/>
            <person name="Min G.S."/>
            <person name="Cho J.C."/>
        </authorList>
    </citation>
    <scope>NUCLEOTIDE SEQUENCE</scope>
    <source>
        <strain evidence="7">DSM 25064</strain>
    </source>
</reference>
<dbReference type="GO" id="GO:0016020">
    <property type="term" value="C:membrane"/>
    <property type="evidence" value="ECO:0007669"/>
    <property type="project" value="UniProtKB-SubCell"/>
</dbReference>
<dbReference type="PANTHER" id="PTHR22911:SF6">
    <property type="entry name" value="SOLUTE CARRIER FAMILY 35 MEMBER G1"/>
    <property type="match status" value="1"/>
</dbReference>
<organism evidence="7 8">
    <name type="scientific">Porticoccus litoralis</name>
    <dbReference type="NCBI Taxonomy" id="434086"/>
    <lineage>
        <taxon>Bacteria</taxon>
        <taxon>Pseudomonadati</taxon>
        <taxon>Pseudomonadota</taxon>
        <taxon>Gammaproteobacteria</taxon>
        <taxon>Cellvibrionales</taxon>
        <taxon>Porticoccaceae</taxon>
        <taxon>Porticoccus</taxon>
    </lineage>
</organism>
<feature type="transmembrane region" description="Helical" evidence="5">
    <location>
        <begin position="144"/>
        <end position="162"/>
    </location>
</feature>
<feature type="transmembrane region" description="Helical" evidence="5">
    <location>
        <begin position="257"/>
        <end position="275"/>
    </location>
</feature>
<gene>
    <name evidence="7" type="ORF">Q8A57_00180</name>
</gene>
<dbReference type="InterPro" id="IPR000620">
    <property type="entry name" value="EamA_dom"/>
</dbReference>
<dbReference type="Pfam" id="PF00892">
    <property type="entry name" value="EamA"/>
    <property type="match status" value="2"/>
</dbReference>
<keyword evidence="8" id="KW-1185">Reference proteome</keyword>
<evidence type="ECO:0000256" key="4">
    <source>
        <dbReference type="ARBA" id="ARBA00023136"/>
    </source>
</evidence>
<dbReference type="PANTHER" id="PTHR22911">
    <property type="entry name" value="ACYL-MALONYL CONDENSING ENZYME-RELATED"/>
    <property type="match status" value="1"/>
</dbReference>
<feature type="transmembrane region" description="Helical" evidence="5">
    <location>
        <begin position="31"/>
        <end position="50"/>
    </location>
</feature>
<keyword evidence="2 5" id="KW-0812">Transmembrane</keyword>
<dbReference type="Proteomes" id="UP001178354">
    <property type="component" value="Unassembled WGS sequence"/>
</dbReference>